<dbReference type="EMBL" id="KN411496">
    <property type="protein sequence ID" value="KHG18835.1"/>
    <property type="molecule type" value="Genomic_DNA"/>
</dbReference>
<protein>
    <submittedName>
        <fullName evidence="2">Uncharacterized protein</fullName>
    </submittedName>
</protein>
<dbReference type="EMBL" id="KN401521">
    <property type="protein sequence ID" value="KHG14427.1"/>
    <property type="molecule type" value="Genomic_DNA"/>
</dbReference>
<evidence type="ECO:0000313" key="3">
    <source>
        <dbReference type="Proteomes" id="UP000032142"/>
    </source>
</evidence>
<organism evidence="2 3">
    <name type="scientific">Gossypium arboreum</name>
    <name type="common">Tree cotton</name>
    <name type="synonym">Gossypium nanking</name>
    <dbReference type="NCBI Taxonomy" id="29729"/>
    <lineage>
        <taxon>Eukaryota</taxon>
        <taxon>Viridiplantae</taxon>
        <taxon>Streptophyta</taxon>
        <taxon>Embryophyta</taxon>
        <taxon>Tracheophyta</taxon>
        <taxon>Spermatophyta</taxon>
        <taxon>Magnoliopsida</taxon>
        <taxon>eudicotyledons</taxon>
        <taxon>Gunneridae</taxon>
        <taxon>Pentapetalae</taxon>
        <taxon>rosids</taxon>
        <taxon>malvids</taxon>
        <taxon>Malvales</taxon>
        <taxon>Malvaceae</taxon>
        <taxon>Malvoideae</taxon>
        <taxon>Gossypium</taxon>
    </lineage>
</organism>
<dbReference type="AlphaFoldDB" id="A0A0B0P1D0"/>
<dbReference type="Proteomes" id="UP000032142">
    <property type="component" value="Unassembled WGS sequence"/>
</dbReference>
<proteinExistence type="predicted"/>
<evidence type="ECO:0000313" key="2">
    <source>
        <dbReference type="EMBL" id="KHG18835.1"/>
    </source>
</evidence>
<reference evidence="3" key="2">
    <citation type="submission" date="2014-09" db="EMBL/GenBank/DDBJ databases">
        <authorList>
            <person name="Mudge J."/>
            <person name="Ramaraj T."/>
            <person name="Lindquist I.E."/>
            <person name="Bharti A.K."/>
            <person name="Sundararajan A."/>
            <person name="Cameron C.T."/>
            <person name="Woodward J.E."/>
            <person name="May G.D."/>
            <person name="Brubaker C."/>
            <person name="Broadhvest J."/>
            <person name="Wilkins T.A."/>
        </authorList>
    </citation>
    <scope>NUCLEOTIDE SEQUENCE</scope>
    <source>
        <strain evidence="3">cv. AKA8401</strain>
    </source>
</reference>
<reference evidence="2" key="1">
    <citation type="submission" date="2014-09" db="EMBL/GenBank/DDBJ databases">
        <title>G. arboreum L. cv. AKA8401 A2 genome assembly version 1.0.</title>
        <authorList>
            <person name="Mudge J."/>
            <person name="Ramaraj T."/>
            <person name="Lindquist I.E."/>
            <person name="Bharti A.K."/>
            <person name="Sundararajan A."/>
            <person name="Cameron C.T."/>
            <person name="Woodward J.E."/>
            <person name="May G.D."/>
            <person name="Brubaker C."/>
            <person name="Broadhvest J."/>
            <person name="Wilkins T.A."/>
        </authorList>
    </citation>
    <scope>NUCLEOTIDE SEQUENCE</scope>
</reference>
<gene>
    <name evidence="1" type="ORF">F383_18000</name>
    <name evidence="2" type="ORF">F383_26019</name>
</gene>
<keyword evidence="3" id="KW-1185">Reference proteome</keyword>
<sequence>MLSISSTKLITAGPSTSGTICGTSPWKEGIRSSSRTSRPPIDPFLVFFWKLGRWSERRNKKCSMIFCNAEED</sequence>
<accession>A0A0B0P1D0</accession>
<name>A0A0B0P1D0_GOSAR</name>
<evidence type="ECO:0000313" key="1">
    <source>
        <dbReference type="EMBL" id="KHG14427.1"/>
    </source>
</evidence>